<dbReference type="EMBL" id="FPHM01000218">
    <property type="protein sequence ID" value="SFV71242.1"/>
    <property type="molecule type" value="Genomic_DNA"/>
</dbReference>
<keyword evidence="1" id="KW-0813">Transport</keyword>
<dbReference type="GO" id="GO:0046872">
    <property type="term" value="F:metal ion binding"/>
    <property type="evidence" value="ECO:0007669"/>
    <property type="project" value="UniProtKB-KW"/>
</dbReference>
<sequence length="154" mass="17878">MTFSTSTIDFSILPYTEGVTPAVNTPNPAFLKDIGEQGMRDLLDRFYMLLHQSAIKNIFPESKEDMKIAGQYSADFFIQICAGPAYFNKSRGMPKMRQRHAPFKITPHARLHWLVHFEEALAPIIKEKLSTQENIQSFWNYINIFSQWMINSRD</sequence>
<dbReference type="InterPro" id="IPR009050">
    <property type="entry name" value="Globin-like_sf"/>
</dbReference>
<keyword evidence="2" id="KW-0349">Heme</keyword>
<organism evidence="6">
    <name type="scientific">hydrothermal vent metagenome</name>
    <dbReference type="NCBI Taxonomy" id="652676"/>
    <lineage>
        <taxon>unclassified sequences</taxon>
        <taxon>metagenomes</taxon>
        <taxon>ecological metagenomes</taxon>
    </lineage>
</organism>
<evidence type="ECO:0000256" key="1">
    <source>
        <dbReference type="ARBA" id="ARBA00022448"/>
    </source>
</evidence>
<comment type="similarity">
    <text evidence="5">Belongs to the truncated hemoglobin family. Group II subfamily.</text>
</comment>
<keyword evidence="3" id="KW-0479">Metal-binding</keyword>
<dbReference type="InterPro" id="IPR012292">
    <property type="entry name" value="Globin/Proto"/>
</dbReference>
<reference evidence="6" key="1">
    <citation type="submission" date="2016-10" db="EMBL/GenBank/DDBJ databases">
        <authorList>
            <person name="de Groot N.N."/>
        </authorList>
    </citation>
    <scope>NUCLEOTIDE SEQUENCE</scope>
</reference>
<dbReference type="AlphaFoldDB" id="A0A1W1CZZ7"/>
<evidence type="ECO:0000313" key="6">
    <source>
        <dbReference type="EMBL" id="SFV71242.1"/>
    </source>
</evidence>
<dbReference type="PANTHER" id="PTHR47366">
    <property type="entry name" value="TWO-ON-TWO HEMOGLOBIN-3"/>
    <property type="match status" value="1"/>
</dbReference>
<dbReference type="SUPFAM" id="SSF46458">
    <property type="entry name" value="Globin-like"/>
    <property type="match status" value="1"/>
</dbReference>
<dbReference type="GO" id="GO:0020037">
    <property type="term" value="F:heme binding"/>
    <property type="evidence" value="ECO:0007669"/>
    <property type="project" value="InterPro"/>
</dbReference>
<dbReference type="GO" id="GO:0019825">
    <property type="term" value="F:oxygen binding"/>
    <property type="evidence" value="ECO:0007669"/>
    <property type="project" value="InterPro"/>
</dbReference>
<evidence type="ECO:0000256" key="5">
    <source>
        <dbReference type="ARBA" id="ARBA00034496"/>
    </source>
</evidence>
<evidence type="ECO:0000256" key="4">
    <source>
        <dbReference type="ARBA" id="ARBA00023004"/>
    </source>
</evidence>
<name>A0A1W1CZZ7_9ZZZZ</name>
<accession>A0A1W1CZZ7</accession>
<dbReference type="InterPro" id="IPR044203">
    <property type="entry name" value="GlbO/GLB3-like"/>
</dbReference>
<keyword evidence="4" id="KW-0408">Iron</keyword>
<gene>
    <name evidence="6" type="ORF">MNB_SV-13-471</name>
</gene>
<dbReference type="Gene3D" id="1.10.490.10">
    <property type="entry name" value="Globins"/>
    <property type="match status" value="1"/>
</dbReference>
<protein>
    <submittedName>
        <fullName evidence="6">Hemoglobin-like protein HbO</fullName>
    </submittedName>
</protein>
<dbReference type="InterPro" id="IPR001486">
    <property type="entry name" value="Hemoglobin_trunc"/>
</dbReference>
<evidence type="ECO:0000256" key="3">
    <source>
        <dbReference type="ARBA" id="ARBA00022723"/>
    </source>
</evidence>
<dbReference type="Pfam" id="PF01152">
    <property type="entry name" value="Bac_globin"/>
    <property type="match status" value="1"/>
</dbReference>
<proteinExistence type="inferred from homology"/>
<evidence type="ECO:0000256" key="2">
    <source>
        <dbReference type="ARBA" id="ARBA00022617"/>
    </source>
</evidence>
<dbReference type="GO" id="GO:0005344">
    <property type="term" value="F:oxygen carrier activity"/>
    <property type="evidence" value="ECO:0007669"/>
    <property type="project" value="InterPro"/>
</dbReference>